<dbReference type="SUPFAM" id="SSF56112">
    <property type="entry name" value="Protein kinase-like (PK-like)"/>
    <property type="match status" value="1"/>
</dbReference>
<evidence type="ECO:0000259" key="7">
    <source>
        <dbReference type="PROSITE" id="PS50011"/>
    </source>
</evidence>
<proteinExistence type="predicted"/>
<dbReference type="InterPro" id="IPR017777">
    <property type="entry name" value="ABC_urea-bd_UrtA"/>
</dbReference>
<organism evidence="8 9">
    <name type="scientific">Pseudobythopirellula maris</name>
    <dbReference type="NCBI Taxonomy" id="2527991"/>
    <lineage>
        <taxon>Bacteria</taxon>
        <taxon>Pseudomonadati</taxon>
        <taxon>Planctomycetota</taxon>
        <taxon>Planctomycetia</taxon>
        <taxon>Pirellulales</taxon>
        <taxon>Lacipirellulaceae</taxon>
        <taxon>Pseudobythopirellula</taxon>
    </lineage>
</organism>
<dbReference type="Pfam" id="PF13433">
    <property type="entry name" value="Peripla_BP_5"/>
    <property type="match status" value="1"/>
</dbReference>
<dbReference type="InterPro" id="IPR011009">
    <property type="entry name" value="Kinase-like_dom_sf"/>
</dbReference>
<evidence type="ECO:0000256" key="3">
    <source>
        <dbReference type="ARBA" id="ARBA00022679"/>
    </source>
</evidence>
<dbReference type="Gene3D" id="3.30.200.20">
    <property type="entry name" value="Phosphorylase Kinase, domain 1"/>
    <property type="match status" value="1"/>
</dbReference>
<name>A0A5C5ZTK2_9BACT</name>
<dbReference type="GO" id="GO:0004674">
    <property type="term" value="F:protein serine/threonine kinase activity"/>
    <property type="evidence" value="ECO:0007669"/>
    <property type="project" value="UniProtKB-KW"/>
</dbReference>
<evidence type="ECO:0000256" key="1">
    <source>
        <dbReference type="ARBA" id="ARBA00012513"/>
    </source>
</evidence>
<accession>A0A5C5ZTK2</accession>
<evidence type="ECO:0000313" key="8">
    <source>
        <dbReference type="EMBL" id="TWT90405.1"/>
    </source>
</evidence>
<dbReference type="CDD" id="cd14014">
    <property type="entry name" value="STKc_PknB_like"/>
    <property type="match status" value="1"/>
</dbReference>
<dbReference type="FunFam" id="1.10.510.10:FF:000021">
    <property type="entry name" value="Serine/threonine protein kinase"/>
    <property type="match status" value="1"/>
</dbReference>
<protein>
    <recommendedName>
        <fullName evidence="1">non-specific serine/threonine protein kinase</fullName>
        <ecNumber evidence="1">2.7.11.1</ecNumber>
    </recommendedName>
</protein>
<evidence type="ECO:0000256" key="2">
    <source>
        <dbReference type="ARBA" id="ARBA00022527"/>
    </source>
</evidence>
<gene>
    <name evidence="8" type="primary">prkC_2</name>
    <name evidence="8" type="ORF">Mal64_07940</name>
</gene>
<keyword evidence="2" id="KW-0723">Serine/threonine-protein kinase</keyword>
<sequence>MTPERHAQVKEVFIRACELEGDDLDRFLGEACRDDSQLLAEVNSLLAHHSPQTLLGGLSATRVDPHARTAEPAASWGGRLLGKYEVSRVLDSGGMGVVLEARDTDLGRHVAIKVLHHNLVDDGPMRERFFAEARAAAGLHHPNVITVHDVAVDGGEAYLVMEYAEGGSTADRLKEKGPYPLEEATRIAADACRGLSAAHAQGLVHRDIKPANLLLTEAGVVKVSDFGAAKQLNRSSLQLTRTGQLVGTPDFMSPEQCEGAAVDPRTDIYSLGATYYCLLVGAAPYNDCGSLVSVINAHCNAEPPDPCEAVAGLPTRCRDIVFRAMAKSPADRFPSCDAMLDALEGRTDPIVVASPRPVESRTTRRALITGAALLAVAAAGWWVGRWPEQTASSRGASGAIGPTDSSAPAFAEEPIRIGLLHSLSGTMAHSEKVIVDGYLLAIEELNAGGGVLGRRVEPIVVDGRSTEEGFSEGAERLIGEEKVCTIFGCCTSSSRKSVAEVVEREDHLLVYSVNHEGVETSPNIVYLGGDPTQTVIPCARWAYSFGQMRTFFLVGSDYVYPRMANEILKDELASMGARVVGEEYLSLGSANVQGVVDKIAAAKPDIIINTISGDTQTAFVRALYQSDVGSAHITTGVGEEDLRSPSLDHLVGAYAVSTYFQSIDRPENLEFVAAFKKKFGNRRVVAAPMETAYDAIKLWAGAVEQAARTDPLVIRDAMLDQSYDAPSGLIRLDPKSQYAYRYAMIGRVSPAGQYEIVWRSAAPIAPQPYPESRSPEAWEKEIDQLRKGWGGRWSAP</sequence>
<evidence type="ECO:0000256" key="4">
    <source>
        <dbReference type="ARBA" id="ARBA00022741"/>
    </source>
</evidence>
<feature type="domain" description="Protein kinase" evidence="7">
    <location>
        <begin position="84"/>
        <end position="351"/>
    </location>
</feature>
<dbReference type="Pfam" id="PF00069">
    <property type="entry name" value="Pkinase"/>
    <property type="match status" value="1"/>
</dbReference>
<keyword evidence="5 8" id="KW-0418">Kinase</keyword>
<dbReference type="GO" id="GO:0005524">
    <property type="term" value="F:ATP binding"/>
    <property type="evidence" value="ECO:0007669"/>
    <property type="project" value="UniProtKB-KW"/>
</dbReference>
<dbReference type="EMBL" id="SJPQ01000001">
    <property type="protein sequence ID" value="TWT90405.1"/>
    <property type="molecule type" value="Genomic_DNA"/>
</dbReference>
<dbReference type="AlphaFoldDB" id="A0A5C5ZTK2"/>
<dbReference type="InterPro" id="IPR000719">
    <property type="entry name" value="Prot_kinase_dom"/>
</dbReference>
<evidence type="ECO:0000313" key="9">
    <source>
        <dbReference type="Proteomes" id="UP000315440"/>
    </source>
</evidence>
<comment type="caution">
    <text evidence="8">The sequence shown here is derived from an EMBL/GenBank/DDBJ whole genome shotgun (WGS) entry which is preliminary data.</text>
</comment>
<dbReference type="CDD" id="cd06355">
    <property type="entry name" value="PBP1_FmdD-like"/>
    <property type="match status" value="1"/>
</dbReference>
<evidence type="ECO:0000256" key="5">
    <source>
        <dbReference type="ARBA" id="ARBA00022777"/>
    </source>
</evidence>
<keyword evidence="3 8" id="KW-0808">Transferase</keyword>
<dbReference type="RefSeq" id="WP_146397256.1">
    <property type="nucleotide sequence ID" value="NZ_SJPQ01000001.1"/>
</dbReference>
<dbReference type="PROSITE" id="PS00108">
    <property type="entry name" value="PROTEIN_KINASE_ST"/>
    <property type="match status" value="1"/>
</dbReference>
<dbReference type="PANTHER" id="PTHR47628">
    <property type="match status" value="1"/>
</dbReference>
<dbReference type="Gene3D" id="1.10.510.10">
    <property type="entry name" value="Transferase(Phosphotransferase) domain 1"/>
    <property type="match status" value="1"/>
</dbReference>
<dbReference type="Proteomes" id="UP000315440">
    <property type="component" value="Unassembled WGS sequence"/>
</dbReference>
<reference evidence="8 9" key="1">
    <citation type="submission" date="2019-02" db="EMBL/GenBank/DDBJ databases">
        <title>Deep-cultivation of Planctomycetes and their phenomic and genomic characterization uncovers novel biology.</title>
        <authorList>
            <person name="Wiegand S."/>
            <person name="Jogler M."/>
            <person name="Boedeker C."/>
            <person name="Pinto D."/>
            <person name="Vollmers J."/>
            <person name="Rivas-Marin E."/>
            <person name="Kohn T."/>
            <person name="Peeters S.H."/>
            <person name="Heuer A."/>
            <person name="Rast P."/>
            <person name="Oberbeckmann S."/>
            <person name="Bunk B."/>
            <person name="Jeske O."/>
            <person name="Meyerdierks A."/>
            <person name="Storesund J.E."/>
            <person name="Kallscheuer N."/>
            <person name="Luecker S."/>
            <person name="Lage O.M."/>
            <person name="Pohl T."/>
            <person name="Merkel B.J."/>
            <person name="Hornburger P."/>
            <person name="Mueller R.-W."/>
            <person name="Bruemmer F."/>
            <person name="Labrenz M."/>
            <person name="Spormann A.M."/>
            <person name="Op Den Camp H."/>
            <person name="Overmann J."/>
            <person name="Amann R."/>
            <person name="Jetten M.S.M."/>
            <person name="Mascher T."/>
            <person name="Medema M.H."/>
            <person name="Devos D.P."/>
            <person name="Kaster A.-K."/>
            <person name="Ovreas L."/>
            <person name="Rohde M."/>
            <person name="Galperin M.Y."/>
            <person name="Jogler C."/>
        </authorList>
    </citation>
    <scope>NUCLEOTIDE SEQUENCE [LARGE SCALE GENOMIC DNA]</scope>
    <source>
        <strain evidence="8 9">Mal64</strain>
    </source>
</reference>
<dbReference type="PROSITE" id="PS50011">
    <property type="entry name" value="PROTEIN_KINASE_DOM"/>
    <property type="match status" value="1"/>
</dbReference>
<keyword evidence="9" id="KW-1185">Reference proteome</keyword>
<dbReference type="EC" id="2.7.11.1" evidence="1"/>
<dbReference type="PANTHER" id="PTHR47628:SF1">
    <property type="entry name" value="ALIPHATIC AMIDASE EXPRESSION-REGULATING PROTEIN"/>
    <property type="match status" value="1"/>
</dbReference>
<keyword evidence="6" id="KW-0067">ATP-binding</keyword>
<evidence type="ECO:0000256" key="6">
    <source>
        <dbReference type="ARBA" id="ARBA00022840"/>
    </source>
</evidence>
<dbReference type="InterPro" id="IPR008271">
    <property type="entry name" value="Ser/Thr_kinase_AS"/>
</dbReference>
<dbReference type="Gene3D" id="3.40.50.2300">
    <property type="match status" value="2"/>
</dbReference>
<dbReference type="OrthoDB" id="6111975at2"/>
<dbReference type="SMART" id="SM00220">
    <property type="entry name" value="S_TKc"/>
    <property type="match status" value="1"/>
</dbReference>
<dbReference type="SUPFAM" id="SSF53822">
    <property type="entry name" value="Periplasmic binding protein-like I"/>
    <property type="match status" value="1"/>
</dbReference>
<keyword evidence="4" id="KW-0547">Nucleotide-binding</keyword>
<dbReference type="InterPro" id="IPR028082">
    <property type="entry name" value="Peripla_BP_I"/>
</dbReference>